<dbReference type="EMBL" id="KI392567">
    <property type="protein sequence ID" value="ERN13733.1"/>
    <property type="molecule type" value="Genomic_DNA"/>
</dbReference>
<reference evidence="2" key="1">
    <citation type="journal article" date="2013" name="Science">
        <title>The Amborella genome and the evolution of flowering plants.</title>
        <authorList>
            <consortium name="Amborella Genome Project"/>
        </authorList>
    </citation>
    <scope>NUCLEOTIDE SEQUENCE [LARGE SCALE GENOMIC DNA]</scope>
</reference>
<accession>W1PZD7</accession>
<dbReference type="AlphaFoldDB" id="W1PZD7"/>
<gene>
    <name evidence="1" type="ORF">AMTR_s00049p00174860</name>
</gene>
<organism evidence="1 2">
    <name type="scientific">Amborella trichopoda</name>
    <dbReference type="NCBI Taxonomy" id="13333"/>
    <lineage>
        <taxon>Eukaryota</taxon>
        <taxon>Viridiplantae</taxon>
        <taxon>Streptophyta</taxon>
        <taxon>Embryophyta</taxon>
        <taxon>Tracheophyta</taxon>
        <taxon>Spermatophyta</taxon>
        <taxon>Magnoliopsida</taxon>
        <taxon>Amborellales</taxon>
        <taxon>Amborellaceae</taxon>
        <taxon>Amborella</taxon>
    </lineage>
</organism>
<evidence type="ECO:0000313" key="2">
    <source>
        <dbReference type="Proteomes" id="UP000017836"/>
    </source>
</evidence>
<protein>
    <submittedName>
        <fullName evidence="1">Uncharacterized protein</fullName>
    </submittedName>
</protein>
<sequence length="83" mass="9572">MVQVVMTPVDCDSLIRGHENDIDKEILSVHINSRCLRKNMLAFDRIRIKVPSILATFPSRVLYKYATRSISRSVALQIFSRHT</sequence>
<dbReference type="Gramene" id="ERN13733">
    <property type="protein sequence ID" value="ERN13733"/>
    <property type="gene ID" value="AMTR_s00049p00174860"/>
</dbReference>
<dbReference type="Proteomes" id="UP000017836">
    <property type="component" value="Unassembled WGS sequence"/>
</dbReference>
<keyword evidence="2" id="KW-1185">Reference proteome</keyword>
<evidence type="ECO:0000313" key="1">
    <source>
        <dbReference type="EMBL" id="ERN13733.1"/>
    </source>
</evidence>
<dbReference type="HOGENOM" id="CLU_2545661_0_0_1"/>
<name>W1PZD7_AMBTC</name>
<proteinExistence type="predicted"/>